<dbReference type="EMBL" id="PZBZ01000067">
    <property type="protein sequence ID" value="PTG11790.1"/>
    <property type="molecule type" value="Genomic_DNA"/>
</dbReference>
<reference evidence="9" key="2">
    <citation type="submission" date="2018-03" db="EMBL/GenBank/DDBJ databases">
        <authorList>
            <person name="Naushad S."/>
        </authorList>
    </citation>
    <scope>NUCLEOTIDE SEQUENCE</scope>
    <source>
        <strain evidence="9">SNUC 505</strain>
    </source>
</reference>
<evidence type="ECO:0000256" key="3">
    <source>
        <dbReference type="ARBA" id="ARBA00022989"/>
    </source>
</evidence>
<dbReference type="GO" id="GO:0005886">
    <property type="term" value="C:plasma membrane"/>
    <property type="evidence" value="ECO:0007669"/>
    <property type="project" value="TreeGrafter"/>
</dbReference>
<evidence type="ECO:0000313" key="10">
    <source>
        <dbReference type="Proteomes" id="UP000242704"/>
    </source>
</evidence>
<comment type="subcellular location">
    <subcellularLocation>
        <location evidence="1">Membrane</location>
        <topology evidence="1">Multi-pass membrane protein</topology>
    </subcellularLocation>
</comment>
<feature type="domain" description="NfeD integral membrane" evidence="7">
    <location>
        <begin position="25"/>
        <end position="139"/>
    </location>
</feature>
<keyword evidence="2 5" id="KW-0812">Transmembrane</keyword>
<dbReference type="Proteomes" id="UP001240157">
    <property type="component" value="Unassembled WGS sequence"/>
</dbReference>
<dbReference type="Proteomes" id="UP000242704">
    <property type="component" value="Unassembled WGS sequence"/>
</dbReference>
<reference evidence="8 11" key="3">
    <citation type="submission" date="2023-08" db="EMBL/GenBank/DDBJ databases">
        <title>Whole genome sequencing of Staphylococcus chromogenes NNSch 2386.</title>
        <authorList>
            <person name="Kropotov V.S."/>
            <person name="Boriskina E.V."/>
            <person name="Gordinskaya N.A."/>
            <person name="Shkurkina I.S."/>
            <person name="Kryazhev D.V."/>
            <person name="Alekseeva A.E."/>
            <person name="Makhova M.A."/>
        </authorList>
    </citation>
    <scope>NUCLEOTIDE SEQUENCE [LARGE SCALE GENOMIC DNA]</scope>
    <source>
        <strain evidence="8 11">NNSch 2386</strain>
    </source>
</reference>
<keyword evidence="4 5" id="KW-0472">Membrane</keyword>
<dbReference type="InterPro" id="IPR056739">
    <property type="entry name" value="NfeD_membrane"/>
</dbReference>
<dbReference type="PANTHER" id="PTHR33507">
    <property type="entry name" value="INNER MEMBRANE PROTEIN YBBJ"/>
    <property type="match status" value="1"/>
</dbReference>
<evidence type="ECO:0000313" key="8">
    <source>
        <dbReference type="EMBL" id="MDQ7174846.1"/>
    </source>
</evidence>
<feature type="domain" description="NfeD-like C-terminal" evidence="6">
    <location>
        <begin position="172"/>
        <end position="224"/>
    </location>
</feature>
<feature type="transmembrane region" description="Helical" evidence="5">
    <location>
        <begin position="118"/>
        <end position="141"/>
    </location>
</feature>
<protein>
    <submittedName>
        <fullName evidence="8">NfeD family protein</fullName>
    </submittedName>
    <submittedName>
        <fullName evidence="9">Serine protease</fullName>
    </submittedName>
</protein>
<proteinExistence type="predicted"/>
<evidence type="ECO:0000313" key="11">
    <source>
        <dbReference type="Proteomes" id="UP001240157"/>
    </source>
</evidence>
<reference evidence="9 10" key="1">
    <citation type="journal article" date="2016" name="Front. Microbiol.">
        <title>Comprehensive Phylogenetic Analysis of Bovine Non-aureus Staphylococci Species Based on Whole-Genome Sequencing.</title>
        <authorList>
            <person name="Naushad S."/>
            <person name="Barkema H.W."/>
            <person name="Luby C."/>
            <person name="Condas L.A."/>
            <person name="Nobrega D.B."/>
            <person name="Carson D.A."/>
            <person name="De Buck J."/>
        </authorList>
    </citation>
    <scope>NUCLEOTIDE SEQUENCE [LARGE SCALE GENOMIC DNA]</scope>
    <source>
        <strain evidence="9 10">SNUC 505</strain>
    </source>
</reference>
<gene>
    <name evidence="9" type="ORF">BU653_10135</name>
    <name evidence="8" type="ORF">RCF65_02465</name>
</gene>
<dbReference type="GO" id="GO:0006508">
    <property type="term" value="P:proteolysis"/>
    <property type="evidence" value="ECO:0007669"/>
    <property type="project" value="UniProtKB-KW"/>
</dbReference>
<organism evidence="9 10">
    <name type="scientific">Staphylococcus chromogenes</name>
    <name type="common">Staphylococcus hyicus subsp. chromogenes</name>
    <dbReference type="NCBI Taxonomy" id="46126"/>
    <lineage>
        <taxon>Bacteria</taxon>
        <taxon>Bacillati</taxon>
        <taxon>Bacillota</taxon>
        <taxon>Bacilli</taxon>
        <taxon>Bacillales</taxon>
        <taxon>Staphylococcaceae</taxon>
        <taxon>Staphylococcus</taxon>
    </lineage>
</organism>
<dbReference type="InterPro" id="IPR002810">
    <property type="entry name" value="NfeD-like_C"/>
</dbReference>
<evidence type="ECO:0000256" key="2">
    <source>
        <dbReference type="ARBA" id="ARBA00022692"/>
    </source>
</evidence>
<keyword evidence="9" id="KW-0378">Hydrolase</keyword>
<dbReference type="InterPro" id="IPR012340">
    <property type="entry name" value="NA-bd_OB-fold"/>
</dbReference>
<evidence type="ECO:0000256" key="4">
    <source>
        <dbReference type="ARBA" id="ARBA00023136"/>
    </source>
</evidence>
<dbReference type="GO" id="GO:0008233">
    <property type="term" value="F:peptidase activity"/>
    <property type="evidence" value="ECO:0007669"/>
    <property type="project" value="UniProtKB-KW"/>
</dbReference>
<evidence type="ECO:0000259" key="6">
    <source>
        <dbReference type="Pfam" id="PF01957"/>
    </source>
</evidence>
<dbReference type="Pfam" id="PF01957">
    <property type="entry name" value="NfeD"/>
    <property type="match status" value="1"/>
</dbReference>
<keyword evidence="9" id="KW-0645">Protease</keyword>
<feature type="transmembrane region" description="Helical" evidence="5">
    <location>
        <begin position="73"/>
        <end position="106"/>
    </location>
</feature>
<accession>A0AAE5SYP0</accession>
<sequence length="229" mass="25374">MLEVIGSTQNQNLATTFSSWITNPTVSLLLLCILFLGFVYQLYSKSFNWVGILAILALLFIFLGFLIEGTISAITIIIFCIGVLLVIIELFVVGAVLGLIGMALIIFSIITMGDNLPIMLLNVCIALILAIIEWVILVKFFKKKISFFENVVLKDSTNKESGYSSHNDRSYLVGTTAMTLTDLRPAGIILYNNERIDAVSEGSFINKDVKVEIIEVEGTRVVVRELNKN</sequence>
<evidence type="ECO:0000256" key="5">
    <source>
        <dbReference type="SAM" id="Phobius"/>
    </source>
</evidence>
<dbReference type="EMBL" id="JAVGJF010000007">
    <property type="protein sequence ID" value="MDQ7174846.1"/>
    <property type="molecule type" value="Genomic_DNA"/>
</dbReference>
<dbReference type="AlphaFoldDB" id="A0AAE5SYP0"/>
<comment type="caution">
    <text evidence="9">The sequence shown here is derived from an EMBL/GenBank/DDBJ whole genome shotgun (WGS) entry which is preliminary data.</text>
</comment>
<dbReference type="PANTHER" id="PTHR33507:SF3">
    <property type="entry name" value="INNER MEMBRANE PROTEIN YBBJ"/>
    <property type="match status" value="1"/>
</dbReference>
<evidence type="ECO:0000259" key="7">
    <source>
        <dbReference type="Pfam" id="PF24961"/>
    </source>
</evidence>
<evidence type="ECO:0000313" key="9">
    <source>
        <dbReference type="EMBL" id="PTG11790.1"/>
    </source>
</evidence>
<evidence type="ECO:0000256" key="1">
    <source>
        <dbReference type="ARBA" id="ARBA00004141"/>
    </source>
</evidence>
<dbReference type="InterPro" id="IPR052165">
    <property type="entry name" value="Membrane_assoc_protease"/>
</dbReference>
<feature type="transmembrane region" description="Helical" evidence="5">
    <location>
        <begin position="20"/>
        <end position="40"/>
    </location>
</feature>
<dbReference type="Pfam" id="PF24961">
    <property type="entry name" value="NfeD_membrane"/>
    <property type="match status" value="1"/>
</dbReference>
<name>A0AAE5SYP0_STACR</name>
<dbReference type="Gene3D" id="2.40.50.140">
    <property type="entry name" value="Nucleic acid-binding proteins"/>
    <property type="match status" value="1"/>
</dbReference>
<feature type="transmembrane region" description="Helical" evidence="5">
    <location>
        <begin position="47"/>
        <end position="67"/>
    </location>
</feature>
<dbReference type="RefSeq" id="WP_105965464.1">
    <property type="nucleotide sequence ID" value="NZ_CP084719.1"/>
</dbReference>
<keyword evidence="3 5" id="KW-1133">Transmembrane helix</keyword>